<comment type="cofactor">
    <cofactor evidence="1 7">
        <name>Zn(2+)</name>
        <dbReference type="ChEBI" id="CHEBI:29105"/>
    </cofactor>
</comment>
<dbReference type="GO" id="GO:0004022">
    <property type="term" value="F:alcohol dehydrogenase (NAD+) activity"/>
    <property type="evidence" value="ECO:0007669"/>
    <property type="project" value="UniProtKB-EC"/>
</dbReference>
<evidence type="ECO:0000313" key="9">
    <source>
        <dbReference type="EMBL" id="KYG61835.1"/>
    </source>
</evidence>
<dbReference type="SUPFAM" id="SSF50129">
    <property type="entry name" value="GroES-like"/>
    <property type="match status" value="1"/>
</dbReference>
<dbReference type="InterPro" id="IPR020843">
    <property type="entry name" value="ER"/>
</dbReference>
<gene>
    <name evidence="9" type="ORF">AZI85_06350</name>
</gene>
<name>A0A150WG34_BDEBC</name>
<dbReference type="CDD" id="cd08254">
    <property type="entry name" value="hydroxyacyl_CoA_DH"/>
    <property type="match status" value="1"/>
</dbReference>
<dbReference type="PROSITE" id="PS00059">
    <property type="entry name" value="ADH_ZINC"/>
    <property type="match status" value="1"/>
</dbReference>
<dbReference type="PANTHER" id="PTHR42940">
    <property type="entry name" value="ALCOHOL DEHYDROGENASE 1-RELATED"/>
    <property type="match status" value="1"/>
</dbReference>
<evidence type="ECO:0000313" key="10">
    <source>
        <dbReference type="Proteomes" id="UP000075391"/>
    </source>
</evidence>
<dbReference type="Gene3D" id="3.90.180.10">
    <property type="entry name" value="Medium-chain alcohol dehydrogenases, catalytic domain"/>
    <property type="match status" value="1"/>
</dbReference>
<evidence type="ECO:0000256" key="6">
    <source>
        <dbReference type="ARBA" id="ARBA00023002"/>
    </source>
</evidence>
<organism evidence="9 10">
    <name type="scientific">Bdellovibrio bacteriovorus</name>
    <dbReference type="NCBI Taxonomy" id="959"/>
    <lineage>
        <taxon>Bacteria</taxon>
        <taxon>Pseudomonadati</taxon>
        <taxon>Bdellovibrionota</taxon>
        <taxon>Bdellovibrionia</taxon>
        <taxon>Bdellovibrionales</taxon>
        <taxon>Pseudobdellovibrionaceae</taxon>
        <taxon>Bdellovibrio</taxon>
    </lineage>
</organism>
<evidence type="ECO:0000256" key="3">
    <source>
        <dbReference type="ARBA" id="ARBA00013190"/>
    </source>
</evidence>
<dbReference type="GO" id="GO:0008270">
    <property type="term" value="F:zinc ion binding"/>
    <property type="evidence" value="ECO:0007669"/>
    <property type="project" value="InterPro"/>
</dbReference>
<dbReference type="InterPro" id="IPR013154">
    <property type="entry name" value="ADH-like_N"/>
</dbReference>
<dbReference type="InterPro" id="IPR036291">
    <property type="entry name" value="NAD(P)-bd_dom_sf"/>
</dbReference>
<evidence type="ECO:0000256" key="7">
    <source>
        <dbReference type="RuleBase" id="RU361277"/>
    </source>
</evidence>
<evidence type="ECO:0000256" key="2">
    <source>
        <dbReference type="ARBA" id="ARBA00008072"/>
    </source>
</evidence>
<evidence type="ECO:0000256" key="1">
    <source>
        <dbReference type="ARBA" id="ARBA00001947"/>
    </source>
</evidence>
<dbReference type="AlphaFoldDB" id="A0A150WG34"/>
<keyword evidence="6" id="KW-0560">Oxidoreductase</keyword>
<dbReference type="InterPro" id="IPR002328">
    <property type="entry name" value="ADH_Zn_CS"/>
</dbReference>
<dbReference type="Pfam" id="PF08240">
    <property type="entry name" value="ADH_N"/>
    <property type="match status" value="1"/>
</dbReference>
<dbReference type="SUPFAM" id="SSF51735">
    <property type="entry name" value="NAD(P)-binding Rossmann-fold domains"/>
    <property type="match status" value="1"/>
</dbReference>
<feature type="domain" description="Enoyl reductase (ER)" evidence="8">
    <location>
        <begin position="9"/>
        <end position="331"/>
    </location>
</feature>
<dbReference type="EC" id="1.1.1.1" evidence="3"/>
<dbReference type="Proteomes" id="UP000075391">
    <property type="component" value="Unassembled WGS sequence"/>
</dbReference>
<reference evidence="9 10" key="1">
    <citation type="submission" date="2016-03" db="EMBL/GenBank/DDBJ databases">
        <authorList>
            <person name="Ploux O."/>
        </authorList>
    </citation>
    <scope>NUCLEOTIDE SEQUENCE [LARGE SCALE GENOMIC DNA]</scope>
    <source>
        <strain evidence="9 10">BER2</strain>
    </source>
</reference>
<evidence type="ECO:0000259" key="8">
    <source>
        <dbReference type="SMART" id="SM00829"/>
    </source>
</evidence>
<protein>
    <recommendedName>
        <fullName evidence="3">alcohol dehydrogenase</fullName>
        <ecNumber evidence="3">1.1.1.1</ecNumber>
    </recommendedName>
</protein>
<accession>A0A150WG34</accession>
<dbReference type="OrthoDB" id="9806940at2"/>
<dbReference type="Gene3D" id="3.40.50.720">
    <property type="entry name" value="NAD(P)-binding Rossmann-like Domain"/>
    <property type="match status" value="1"/>
</dbReference>
<proteinExistence type="inferred from homology"/>
<comment type="caution">
    <text evidence="9">The sequence shown here is derived from an EMBL/GenBank/DDBJ whole genome shotgun (WGS) entry which is preliminary data.</text>
</comment>
<evidence type="ECO:0000256" key="5">
    <source>
        <dbReference type="ARBA" id="ARBA00022833"/>
    </source>
</evidence>
<dbReference type="Pfam" id="PF00107">
    <property type="entry name" value="ADH_zinc_N"/>
    <property type="match status" value="1"/>
</dbReference>
<dbReference type="RefSeq" id="WP_063243983.1">
    <property type="nucleotide sequence ID" value="NZ_LUKF01000016.1"/>
</dbReference>
<dbReference type="SMART" id="SM00829">
    <property type="entry name" value="PKS_ER"/>
    <property type="match status" value="1"/>
</dbReference>
<evidence type="ECO:0000256" key="4">
    <source>
        <dbReference type="ARBA" id="ARBA00022723"/>
    </source>
</evidence>
<dbReference type="InterPro" id="IPR011032">
    <property type="entry name" value="GroES-like_sf"/>
</dbReference>
<comment type="similarity">
    <text evidence="2 7">Belongs to the zinc-containing alcohol dehydrogenase family.</text>
</comment>
<dbReference type="EMBL" id="LUKF01000016">
    <property type="protein sequence ID" value="KYG61835.1"/>
    <property type="molecule type" value="Genomic_DNA"/>
</dbReference>
<sequence length="336" mass="35723">MFAARYVPGEKKLSLTDIPKPKPGARDVLLKVRAAGICHSDLHVLAGEVPYPNTFTMGHEACGEVVEKGNEVTADIKIGGLYAVHGPNPCGDCSYCRTGHDNLCNGPGRTFVGLGQDGAYADFLVVPARNVVEVPKGVSPEVAAVATDAVLTPYHAIKTLGEVQTNSKVLVIGLGGLGINGVQVAVALGAKVTATDLRESSLELAKKFGATETVNSKEIEKKIKPASFDVVVDFVGRDSTFTQAQTLVRPGGTIVLVGLGSSHVPVISTPLISYQVRVQGAFWGTHQEMHEIFQLIAEGKIKPQVETAPMKDVNHWLEELEAGRVKSRMALLPAQM</sequence>
<dbReference type="PANTHER" id="PTHR42940:SF8">
    <property type="entry name" value="VACUOLAR PROTEIN SORTING-ASSOCIATED PROTEIN 11"/>
    <property type="match status" value="1"/>
</dbReference>
<keyword evidence="5 7" id="KW-0862">Zinc</keyword>
<keyword evidence="4 7" id="KW-0479">Metal-binding</keyword>
<dbReference type="InterPro" id="IPR013149">
    <property type="entry name" value="ADH-like_C"/>
</dbReference>